<feature type="compositionally biased region" description="Low complexity" evidence="1">
    <location>
        <begin position="70"/>
        <end position="82"/>
    </location>
</feature>
<dbReference type="OrthoDB" id="5345625at2759"/>
<dbReference type="STRING" id="212818.A0A0D1Z5N4"/>
<feature type="compositionally biased region" description="Low complexity" evidence="1">
    <location>
        <begin position="124"/>
        <end position="136"/>
    </location>
</feature>
<feature type="region of interest" description="Disordered" evidence="1">
    <location>
        <begin position="328"/>
        <end position="401"/>
    </location>
</feature>
<evidence type="ECO:0000313" key="2">
    <source>
        <dbReference type="EMBL" id="KIV89199.1"/>
    </source>
</evidence>
<proteinExistence type="predicted"/>
<evidence type="ECO:0000313" key="3">
    <source>
        <dbReference type="Proteomes" id="UP000054302"/>
    </source>
</evidence>
<dbReference type="RefSeq" id="XP_016220773.1">
    <property type="nucleotide sequence ID" value="XM_016373862.1"/>
</dbReference>
<keyword evidence="3" id="KW-1185">Reference proteome</keyword>
<evidence type="ECO:0000256" key="1">
    <source>
        <dbReference type="SAM" id="MobiDB-lite"/>
    </source>
</evidence>
<feature type="compositionally biased region" description="Low complexity" evidence="1">
    <location>
        <begin position="261"/>
        <end position="280"/>
    </location>
</feature>
<dbReference type="GeneID" id="27326632"/>
<dbReference type="Proteomes" id="UP000054302">
    <property type="component" value="Unassembled WGS sequence"/>
</dbReference>
<feature type="region of interest" description="Disordered" evidence="1">
    <location>
        <begin position="1"/>
        <end position="136"/>
    </location>
</feature>
<organism evidence="2 3">
    <name type="scientific">Exophiala mesophila</name>
    <name type="common">Black yeast-like fungus</name>
    <dbReference type="NCBI Taxonomy" id="212818"/>
    <lineage>
        <taxon>Eukaryota</taxon>
        <taxon>Fungi</taxon>
        <taxon>Dikarya</taxon>
        <taxon>Ascomycota</taxon>
        <taxon>Pezizomycotina</taxon>
        <taxon>Eurotiomycetes</taxon>
        <taxon>Chaetothyriomycetidae</taxon>
        <taxon>Chaetothyriales</taxon>
        <taxon>Herpotrichiellaceae</taxon>
        <taxon>Exophiala</taxon>
    </lineage>
</organism>
<feature type="region of interest" description="Disordered" evidence="1">
    <location>
        <begin position="248"/>
        <end position="290"/>
    </location>
</feature>
<feature type="compositionally biased region" description="Polar residues" evidence="1">
    <location>
        <begin position="83"/>
        <end position="108"/>
    </location>
</feature>
<gene>
    <name evidence="2" type="ORF">PV10_08787</name>
</gene>
<feature type="compositionally biased region" description="Polar residues" evidence="1">
    <location>
        <begin position="333"/>
        <end position="348"/>
    </location>
</feature>
<dbReference type="OMA" id="HEVIMPD"/>
<dbReference type="EMBL" id="KN847525">
    <property type="protein sequence ID" value="KIV89199.1"/>
    <property type="molecule type" value="Genomic_DNA"/>
</dbReference>
<feature type="compositionally biased region" description="Polar residues" evidence="1">
    <location>
        <begin position="24"/>
        <end position="40"/>
    </location>
</feature>
<reference evidence="2 3" key="1">
    <citation type="submission" date="2015-01" db="EMBL/GenBank/DDBJ databases">
        <title>The Genome Sequence of Exophiala mesophila CBS40295.</title>
        <authorList>
            <consortium name="The Broad Institute Genomics Platform"/>
            <person name="Cuomo C."/>
            <person name="de Hoog S."/>
            <person name="Gorbushina A."/>
            <person name="Stielow B."/>
            <person name="Teixiera M."/>
            <person name="Abouelleil A."/>
            <person name="Chapman S.B."/>
            <person name="Priest M."/>
            <person name="Young S.K."/>
            <person name="Wortman J."/>
            <person name="Nusbaum C."/>
            <person name="Birren B."/>
        </authorList>
    </citation>
    <scope>NUCLEOTIDE SEQUENCE [LARGE SCALE GENOMIC DNA]</scope>
    <source>
        <strain evidence="2 3">CBS 40295</strain>
    </source>
</reference>
<protein>
    <submittedName>
        <fullName evidence="2">Uncharacterized protein</fullName>
    </submittedName>
</protein>
<dbReference type="AlphaFoldDB" id="A0A0D1Z5N4"/>
<dbReference type="HOGENOM" id="CLU_026245_0_0_1"/>
<sequence length="444" mass="48225">MSVLSSPVRRVLGDKDPNAPLQILSPNKTKVGTQDSSPIHNRSDLKRPASPTSYHITSPRAGQKRRLEEISLQPPSEPQSSPATLLQPSSQKTDMLNDSISQTSSGPQRTDPDKKSTPKTIWNSSFQASQEESQKFEQQFVIHDEMSQRALDSMHEVIMPDNASQSSQPKPTLVAEASQLSLSMSSLIDFEGEEMEMIDEPDVVVGQRPRPQTQEDARKEMLLEKAETLRTRLQLAIYKIKSNQITTPFSRLQTPKHRSTSPESAFASSSPRSSSTVRAPSRLHRSVLTPETKVALARARATMETKPAVRSLSSIPVPTIMPTTYSARWMDDTNGSKQLSQSSQTIALPSSPPVVEDDGHGPDSGAEVFEPKTPNQPSKRRCSQSSSSDCGSDPPTGQKDTIHSHLLRHGGLTSSVVKGEAANGLLELMRGVGTTSGGSGMCGI</sequence>
<accession>A0A0D1Z5N4</accession>
<name>A0A0D1Z5N4_EXOME</name>
<feature type="compositionally biased region" description="Low complexity" evidence="1">
    <location>
        <begin position="383"/>
        <end position="394"/>
    </location>
</feature>
<dbReference type="VEuPathDB" id="FungiDB:PV10_08787"/>